<dbReference type="HOGENOM" id="CLU_1586140_0_0_1"/>
<feature type="region of interest" description="Disordered" evidence="1">
    <location>
        <begin position="1"/>
        <end position="34"/>
    </location>
</feature>
<feature type="compositionally biased region" description="Basic and acidic residues" evidence="1">
    <location>
        <begin position="11"/>
        <end position="21"/>
    </location>
</feature>
<dbReference type="RefSeq" id="XP_013429671.1">
    <property type="nucleotide sequence ID" value="XM_013574217.1"/>
</dbReference>
<evidence type="ECO:0000313" key="2">
    <source>
        <dbReference type="EMBL" id="KEQ75362.1"/>
    </source>
</evidence>
<dbReference type="AlphaFoldDB" id="A0A074WZY8"/>
<dbReference type="Proteomes" id="UP000027730">
    <property type="component" value="Unassembled WGS sequence"/>
</dbReference>
<proteinExistence type="predicted"/>
<dbReference type="GeneID" id="25413258"/>
<name>A0A074WZY8_9PEZI</name>
<keyword evidence="3" id="KW-1185">Reference proteome</keyword>
<dbReference type="EMBL" id="KL584705">
    <property type="protein sequence ID" value="KEQ75362.1"/>
    <property type="molecule type" value="Genomic_DNA"/>
</dbReference>
<accession>A0A074WZY8</accession>
<gene>
    <name evidence="2" type="ORF">M436DRAFT_61774</name>
</gene>
<sequence length="168" mass="19549">MTDASHGIQEQSHEANTDMAHRSSQPGGEPRNLEDSEVKMDFETAFAHMQSLVRIWREDTVPRTRRYNKATSGYRDAETNVYFEQNMNRMPRNLRIIDLDSVTDIEMSRIGMMIHWEKQATVACYTAIGILRSEMIQLNEIKKLCSYDLELDETSRQVEARRIVVSVY</sequence>
<evidence type="ECO:0000256" key="1">
    <source>
        <dbReference type="SAM" id="MobiDB-lite"/>
    </source>
</evidence>
<organism evidence="2 3">
    <name type="scientific">Aureobasidium namibiae CBS 147.97</name>
    <dbReference type="NCBI Taxonomy" id="1043004"/>
    <lineage>
        <taxon>Eukaryota</taxon>
        <taxon>Fungi</taxon>
        <taxon>Dikarya</taxon>
        <taxon>Ascomycota</taxon>
        <taxon>Pezizomycotina</taxon>
        <taxon>Dothideomycetes</taxon>
        <taxon>Dothideomycetidae</taxon>
        <taxon>Dothideales</taxon>
        <taxon>Saccotheciaceae</taxon>
        <taxon>Aureobasidium</taxon>
    </lineage>
</organism>
<reference evidence="2 3" key="1">
    <citation type="journal article" date="2014" name="BMC Genomics">
        <title>Genome sequencing of four Aureobasidium pullulans varieties: biotechnological potential, stress tolerance, and description of new species.</title>
        <authorList>
            <person name="Gostin Ar C."/>
            <person name="Ohm R.A."/>
            <person name="Kogej T."/>
            <person name="Sonjak S."/>
            <person name="Turk M."/>
            <person name="Zajc J."/>
            <person name="Zalar P."/>
            <person name="Grube M."/>
            <person name="Sun H."/>
            <person name="Han J."/>
            <person name="Sharma A."/>
            <person name="Chiniquy J."/>
            <person name="Ngan C.Y."/>
            <person name="Lipzen A."/>
            <person name="Barry K."/>
            <person name="Grigoriev I.V."/>
            <person name="Gunde-Cimerman N."/>
        </authorList>
    </citation>
    <scope>NUCLEOTIDE SEQUENCE [LARGE SCALE GENOMIC DNA]</scope>
    <source>
        <strain evidence="2 3">CBS 147.97</strain>
    </source>
</reference>
<protein>
    <submittedName>
        <fullName evidence="2">Uncharacterized protein</fullName>
    </submittedName>
</protein>
<evidence type="ECO:0000313" key="3">
    <source>
        <dbReference type="Proteomes" id="UP000027730"/>
    </source>
</evidence>